<comment type="caution">
    <text evidence="2">The sequence shown here is derived from an EMBL/GenBank/DDBJ whole genome shotgun (WGS) entry which is preliminary data.</text>
</comment>
<evidence type="ECO:0000313" key="3">
    <source>
        <dbReference type="Proteomes" id="UP001066276"/>
    </source>
</evidence>
<dbReference type="Proteomes" id="UP001066276">
    <property type="component" value="Chromosome 7"/>
</dbReference>
<accession>A0AAV7PM11</accession>
<feature type="region of interest" description="Disordered" evidence="1">
    <location>
        <begin position="58"/>
        <end position="82"/>
    </location>
</feature>
<dbReference type="EMBL" id="JANPWB010000011">
    <property type="protein sequence ID" value="KAJ1128125.1"/>
    <property type="molecule type" value="Genomic_DNA"/>
</dbReference>
<evidence type="ECO:0000313" key="2">
    <source>
        <dbReference type="EMBL" id="KAJ1128125.1"/>
    </source>
</evidence>
<reference evidence="2" key="1">
    <citation type="journal article" date="2022" name="bioRxiv">
        <title>Sequencing and chromosome-scale assembly of the giantPleurodeles waltlgenome.</title>
        <authorList>
            <person name="Brown T."/>
            <person name="Elewa A."/>
            <person name="Iarovenko S."/>
            <person name="Subramanian E."/>
            <person name="Araus A.J."/>
            <person name="Petzold A."/>
            <person name="Susuki M."/>
            <person name="Suzuki K.-i.T."/>
            <person name="Hayashi T."/>
            <person name="Toyoda A."/>
            <person name="Oliveira C."/>
            <person name="Osipova E."/>
            <person name="Leigh N.D."/>
            <person name="Simon A."/>
            <person name="Yun M.H."/>
        </authorList>
    </citation>
    <scope>NUCLEOTIDE SEQUENCE</scope>
    <source>
        <strain evidence="2">20211129_DDA</strain>
        <tissue evidence="2">Liver</tissue>
    </source>
</reference>
<protein>
    <submittedName>
        <fullName evidence="2">Uncharacterized protein</fullName>
    </submittedName>
</protein>
<dbReference type="AlphaFoldDB" id="A0AAV7PM11"/>
<organism evidence="2 3">
    <name type="scientific">Pleurodeles waltl</name>
    <name type="common">Iberian ribbed newt</name>
    <dbReference type="NCBI Taxonomy" id="8319"/>
    <lineage>
        <taxon>Eukaryota</taxon>
        <taxon>Metazoa</taxon>
        <taxon>Chordata</taxon>
        <taxon>Craniata</taxon>
        <taxon>Vertebrata</taxon>
        <taxon>Euteleostomi</taxon>
        <taxon>Amphibia</taxon>
        <taxon>Batrachia</taxon>
        <taxon>Caudata</taxon>
        <taxon>Salamandroidea</taxon>
        <taxon>Salamandridae</taxon>
        <taxon>Pleurodelinae</taxon>
        <taxon>Pleurodeles</taxon>
    </lineage>
</organism>
<proteinExistence type="predicted"/>
<sequence>MMAAWPPPSKTEAALRMIGAPMRFQVWAALCGVHQSKATRQKWGGCRSRRFLSVRRAPRTAGRSLLSSKSRHSRSLDATAPHQYRTTACTNAAAAKDVEELSPWPRRQFC</sequence>
<name>A0AAV7PM11_PLEWA</name>
<evidence type="ECO:0000256" key="1">
    <source>
        <dbReference type="SAM" id="MobiDB-lite"/>
    </source>
</evidence>
<keyword evidence="3" id="KW-1185">Reference proteome</keyword>
<gene>
    <name evidence="2" type="ORF">NDU88_006504</name>
</gene>